<feature type="chain" id="PRO_5019018438" description="Lipoprotein YbaY" evidence="1">
    <location>
        <begin position="24"/>
        <end position="148"/>
    </location>
</feature>
<protein>
    <recommendedName>
        <fullName evidence="4">Lipoprotein YbaY</fullName>
    </recommendedName>
</protein>
<name>A0A433SBI2_9BURK</name>
<dbReference type="Pfam" id="PF09619">
    <property type="entry name" value="YscW"/>
    <property type="match status" value="1"/>
</dbReference>
<dbReference type="PANTHER" id="PTHR38013">
    <property type="entry name" value="GLYCOPROTEIN/POLYSACCHARIDE METABOLISM"/>
    <property type="match status" value="1"/>
</dbReference>
<sequence precursor="true">MIHSHTLKRLGLLLCAGAVAMVAAGCAGKTSAPLAAQQAFIRGEVFYLNRMALPADAQLTVSLNDVSLADAPAKVLSRQEINTAGKQVPISFTLTYDPTQVQANHTYSISARIEQQGQLLYINTEHIGVKLDGTDPQPVRVKVDAVSR</sequence>
<keyword evidence="3" id="KW-1185">Reference proteome</keyword>
<accession>A0A433SBI2</accession>
<dbReference type="Proteomes" id="UP000286947">
    <property type="component" value="Unassembled WGS sequence"/>
</dbReference>
<dbReference type="InterPro" id="IPR039366">
    <property type="entry name" value="Pilotin"/>
</dbReference>
<dbReference type="AlphaFoldDB" id="A0A433SBI2"/>
<keyword evidence="1" id="KW-0732">Signal</keyword>
<evidence type="ECO:0000313" key="2">
    <source>
        <dbReference type="EMBL" id="RUS66108.1"/>
    </source>
</evidence>
<proteinExistence type="predicted"/>
<gene>
    <name evidence="2" type="ORF">CUZ56_02186</name>
</gene>
<evidence type="ECO:0000313" key="3">
    <source>
        <dbReference type="Proteomes" id="UP000286947"/>
    </source>
</evidence>
<dbReference type="PANTHER" id="PTHR38013:SF1">
    <property type="entry name" value="GLYCOPROTEIN_POLYSACCHARIDE METABOLISM"/>
    <property type="match status" value="1"/>
</dbReference>
<evidence type="ECO:0000256" key="1">
    <source>
        <dbReference type="SAM" id="SignalP"/>
    </source>
</evidence>
<reference evidence="2 3" key="1">
    <citation type="submission" date="2018-01" db="EMBL/GenBank/DDBJ databases">
        <title>Saezia sanguinis gen. nov., sp. nov., in the order Burkholderiales isolated from human blood.</title>
        <authorList>
            <person name="Medina-Pascual M.J."/>
            <person name="Valdezate S."/>
            <person name="Monzon S."/>
            <person name="Cuesta I."/>
            <person name="Carrasco G."/>
            <person name="Villalon P."/>
            <person name="Saez-Nieto J.A."/>
        </authorList>
    </citation>
    <scope>NUCLEOTIDE SEQUENCE [LARGE SCALE GENOMIC DNA]</scope>
    <source>
        <strain evidence="2 3">CNM695-12</strain>
    </source>
</reference>
<feature type="signal peptide" evidence="1">
    <location>
        <begin position="1"/>
        <end position="23"/>
    </location>
</feature>
<dbReference type="InterPro" id="IPR053196">
    <property type="entry name" value="Lipoprotein_YbaY-like"/>
</dbReference>
<dbReference type="EMBL" id="PQSP01000006">
    <property type="protein sequence ID" value="RUS66108.1"/>
    <property type="molecule type" value="Genomic_DNA"/>
</dbReference>
<evidence type="ECO:0008006" key="4">
    <source>
        <dbReference type="Google" id="ProtNLM"/>
    </source>
</evidence>
<comment type="caution">
    <text evidence="2">The sequence shown here is derived from an EMBL/GenBank/DDBJ whole genome shotgun (WGS) entry which is preliminary data.</text>
</comment>
<dbReference type="RefSeq" id="WP_204250881.1">
    <property type="nucleotide sequence ID" value="NZ_PQSP01000006.1"/>
</dbReference>
<organism evidence="2 3">
    <name type="scientific">Saezia sanguinis</name>
    <dbReference type="NCBI Taxonomy" id="1965230"/>
    <lineage>
        <taxon>Bacteria</taxon>
        <taxon>Pseudomonadati</taxon>
        <taxon>Pseudomonadota</taxon>
        <taxon>Betaproteobacteria</taxon>
        <taxon>Burkholderiales</taxon>
        <taxon>Saeziaceae</taxon>
        <taxon>Saezia</taxon>
    </lineage>
</organism>